<dbReference type="InterPro" id="IPR041380">
    <property type="entry name" value="Acetyltransf_17"/>
</dbReference>
<dbReference type="NCBIfam" id="NF002367">
    <property type="entry name" value="PRK01346.1-4"/>
    <property type="match status" value="1"/>
</dbReference>
<keyword evidence="7" id="KW-1185">Reference proteome</keyword>
<dbReference type="GO" id="GO:0034069">
    <property type="term" value="F:aminoglycoside N-acetyltransferase activity"/>
    <property type="evidence" value="ECO:0007669"/>
    <property type="project" value="TreeGrafter"/>
</dbReference>
<evidence type="ECO:0000256" key="2">
    <source>
        <dbReference type="ARBA" id="ARBA00022679"/>
    </source>
</evidence>
<evidence type="ECO:0000256" key="1">
    <source>
        <dbReference type="ARBA" id="ARBA00009213"/>
    </source>
</evidence>
<feature type="binding site" evidence="4">
    <location>
        <begin position="113"/>
        <end position="118"/>
    </location>
    <ligand>
        <name>acetyl-CoA</name>
        <dbReference type="ChEBI" id="CHEBI:57288"/>
    </ligand>
</feature>
<evidence type="ECO:0000313" key="7">
    <source>
        <dbReference type="Proteomes" id="UP000198960"/>
    </source>
</evidence>
<dbReference type="STRING" id="673521.SAMN05660991_00955"/>
<dbReference type="InterPro" id="IPR051554">
    <property type="entry name" value="Acetyltransferase_Eis"/>
</dbReference>
<protein>
    <submittedName>
        <fullName evidence="6">Predicted acetyltransferase</fullName>
    </submittedName>
</protein>
<evidence type="ECO:0000313" key="6">
    <source>
        <dbReference type="EMBL" id="SEO60569.1"/>
    </source>
</evidence>
<evidence type="ECO:0000259" key="5">
    <source>
        <dbReference type="PROSITE" id="PS51186"/>
    </source>
</evidence>
<dbReference type="HAMAP" id="MF_01812">
    <property type="entry name" value="Eis"/>
    <property type="match status" value="1"/>
</dbReference>
<evidence type="ECO:0000256" key="3">
    <source>
        <dbReference type="ARBA" id="ARBA00023315"/>
    </source>
</evidence>
<dbReference type="EMBL" id="FOEE01000002">
    <property type="protein sequence ID" value="SEO60569.1"/>
    <property type="molecule type" value="Genomic_DNA"/>
</dbReference>
<dbReference type="PANTHER" id="PTHR37817">
    <property type="entry name" value="N-ACETYLTRANSFERASE EIS"/>
    <property type="match status" value="1"/>
</dbReference>
<dbReference type="Gene3D" id="3.40.630.30">
    <property type="match status" value="2"/>
</dbReference>
<gene>
    <name evidence="6" type="ORF">SAMN05660991_00955</name>
</gene>
<evidence type="ECO:0000256" key="4">
    <source>
        <dbReference type="HAMAP-Rule" id="MF_01812"/>
    </source>
</evidence>
<sequence>MRAEVVGDLSAAAGRHLAVDDAPADLAARLRPATPAEWPAFSRTMSAVFGSEPSSAWTDEVPPVAELDRSLGLWEGERVVATAGIYGRELTVPGAVVPCAGVTWVTVSPTHRRRGVLTAMMRRQLTELHEQQREPVAALWASEGAIYGRFGYAPAAELGGLSGRIAELGLRPDVDLGAGAVTPVEVEEFRDAAARVHEQVRRFVPGNLARTTPWWDRLLEDRPERRGGATARRYLLHTGPDGAVTGYAAYRVTAAWDDHGAPDGTVSVEEVRALDTPAYAALWRYLLSIDLVRTVRARTASADEPLRHLVADPRALHRRPLDSLWVRLVDVDRALAARRYPAPIDLVLEVRDEFCPWNAGRWRLSGHPAGGYCGRTDRDPDLVLGSEELAAAYLGGVSPASLQAAGRVTEVSPGAVTLAATAFSWPVTPWCPDDF</sequence>
<dbReference type="Pfam" id="PF13530">
    <property type="entry name" value="SCP2_2"/>
    <property type="match status" value="1"/>
</dbReference>
<dbReference type="InterPro" id="IPR000182">
    <property type="entry name" value="GNAT_dom"/>
</dbReference>
<dbReference type="PANTHER" id="PTHR37817:SF1">
    <property type="entry name" value="N-ACETYLTRANSFERASE EIS"/>
    <property type="match status" value="1"/>
</dbReference>
<feature type="domain" description="N-acetyltransferase" evidence="5">
    <location>
        <begin position="28"/>
        <end position="175"/>
    </location>
</feature>
<dbReference type="InterPro" id="IPR016181">
    <property type="entry name" value="Acyl_CoA_acyltransferase"/>
</dbReference>
<feature type="binding site" evidence="4">
    <location>
        <begin position="105"/>
        <end position="107"/>
    </location>
    <ligand>
        <name>acetyl-CoA</name>
        <dbReference type="ChEBI" id="CHEBI:57288"/>
    </ligand>
</feature>
<dbReference type="GO" id="GO:0030649">
    <property type="term" value="P:aminoglycoside antibiotic catabolic process"/>
    <property type="evidence" value="ECO:0007669"/>
    <property type="project" value="TreeGrafter"/>
</dbReference>
<dbReference type="InterPro" id="IPR036527">
    <property type="entry name" value="SCP2_sterol-bd_dom_sf"/>
</dbReference>
<keyword evidence="3 4" id="KW-0012">Acyltransferase</keyword>
<dbReference type="CDD" id="cd04301">
    <property type="entry name" value="NAT_SF"/>
    <property type="match status" value="1"/>
</dbReference>
<feature type="binding site" evidence="4">
    <location>
        <begin position="142"/>
        <end position="143"/>
    </location>
    <ligand>
        <name>acetyl-CoA</name>
        <dbReference type="ChEBI" id="CHEBI:57288"/>
    </ligand>
</feature>
<dbReference type="AlphaFoldDB" id="A0A1H8R1R3"/>
<dbReference type="SUPFAM" id="SSF55718">
    <property type="entry name" value="SCP-like"/>
    <property type="match status" value="1"/>
</dbReference>
<accession>A0A1H8R1R3</accession>
<keyword evidence="2 4" id="KW-0808">Transferase</keyword>
<comment type="subunit">
    <text evidence="4">Homohexamer; trimer of dimers.</text>
</comment>
<dbReference type="Pfam" id="PF13527">
    <property type="entry name" value="Acetyltransf_9"/>
    <property type="match status" value="1"/>
</dbReference>
<feature type="active site" description="Proton acceptor; via carboxylate" evidence="4">
    <location>
        <position position="435"/>
    </location>
</feature>
<proteinExistence type="inferred from homology"/>
<feature type="active site" description="Proton donor" evidence="4">
    <location>
        <position position="147"/>
    </location>
</feature>
<name>A0A1H8R1R3_9ACTN</name>
<dbReference type="OrthoDB" id="8399956at2"/>
<dbReference type="Gene3D" id="3.30.1050.10">
    <property type="entry name" value="SCP2 sterol-binding domain"/>
    <property type="match status" value="1"/>
</dbReference>
<dbReference type="Pfam" id="PF17668">
    <property type="entry name" value="Acetyltransf_17"/>
    <property type="match status" value="1"/>
</dbReference>
<organism evidence="6 7">
    <name type="scientific">Trujillonella endophytica</name>
    <dbReference type="NCBI Taxonomy" id="673521"/>
    <lineage>
        <taxon>Bacteria</taxon>
        <taxon>Bacillati</taxon>
        <taxon>Actinomycetota</taxon>
        <taxon>Actinomycetes</taxon>
        <taxon>Geodermatophilales</taxon>
        <taxon>Geodermatophilaceae</taxon>
        <taxon>Trujillonella</taxon>
    </lineage>
</organism>
<dbReference type="PROSITE" id="PS51186">
    <property type="entry name" value="GNAT"/>
    <property type="match status" value="1"/>
</dbReference>
<reference evidence="7" key="1">
    <citation type="submission" date="2016-10" db="EMBL/GenBank/DDBJ databases">
        <authorList>
            <person name="Varghese N."/>
            <person name="Submissions S."/>
        </authorList>
    </citation>
    <scope>NUCLEOTIDE SEQUENCE [LARGE SCALE GENOMIC DNA]</scope>
    <source>
        <strain evidence="7">DSM 45413</strain>
    </source>
</reference>
<comment type="similarity">
    <text evidence="1 4">Belongs to the acetyltransferase Eis family.</text>
</comment>
<dbReference type="InterPro" id="IPR022902">
    <property type="entry name" value="NAcTrfase_Eis"/>
</dbReference>
<dbReference type="SUPFAM" id="SSF55729">
    <property type="entry name" value="Acyl-CoA N-acyltransferases (Nat)"/>
    <property type="match status" value="1"/>
</dbReference>
<dbReference type="InterPro" id="IPR025559">
    <property type="entry name" value="Eis_dom"/>
</dbReference>
<dbReference type="Proteomes" id="UP000198960">
    <property type="component" value="Unassembled WGS sequence"/>
</dbReference>